<dbReference type="AlphaFoldDB" id="A0A0F9EME5"/>
<dbReference type="EMBL" id="LAZR01024405">
    <property type="protein sequence ID" value="KKL75243.1"/>
    <property type="molecule type" value="Genomic_DNA"/>
</dbReference>
<gene>
    <name evidence="1" type="ORF">LCGC14_2056830</name>
</gene>
<protein>
    <recommendedName>
        <fullName evidence="2">LamG-like jellyroll fold domain-containing protein</fullName>
    </recommendedName>
</protein>
<dbReference type="SUPFAM" id="SSF49899">
    <property type="entry name" value="Concanavalin A-like lectins/glucanases"/>
    <property type="match status" value="1"/>
</dbReference>
<comment type="caution">
    <text evidence="1">The sequence shown here is derived from an EMBL/GenBank/DDBJ whole genome shotgun (WGS) entry which is preliminary data.</text>
</comment>
<dbReference type="InterPro" id="IPR013320">
    <property type="entry name" value="ConA-like_dom_sf"/>
</dbReference>
<reference evidence="1" key="1">
    <citation type="journal article" date="2015" name="Nature">
        <title>Complex archaea that bridge the gap between prokaryotes and eukaryotes.</title>
        <authorList>
            <person name="Spang A."/>
            <person name="Saw J.H."/>
            <person name="Jorgensen S.L."/>
            <person name="Zaremba-Niedzwiedzka K."/>
            <person name="Martijn J."/>
            <person name="Lind A.E."/>
            <person name="van Eijk R."/>
            <person name="Schleper C."/>
            <person name="Guy L."/>
            <person name="Ettema T.J."/>
        </authorList>
    </citation>
    <scope>NUCLEOTIDE SEQUENCE</scope>
</reference>
<evidence type="ECO:0000313" key="1">
    <source>
        <dbReference type="EMBL" id="KKL75243.1"/>
    </source>
</evidence>
<name>A0A0F9EME5_9ZZZZ</name>
<dbReference type="Gene3D" id="2.60.120.200">
    <property type="match status" value="1"/>
</dbReference>
<sequence>MTHKPDGPSHNVLSVAPRGGQNASIFYIFNEIRDILGTTKSFIWPGFEATGNEIKGFAPTVLNPQDETGNVALETEFKPIFDMREIGIHGYYFSGDNNRHFVAADNAEYSFEADAEPFSLGIWALPMEGGSALQALMAKYDEGVATEYSLHVTSGDVLQLDLFDGIDGATGKLRYTAVKATVDLYQLRFYVMVYAGNEGVVKFYKDGILVETITAVETSAYANMDDTAAKFFVGGRDDGGVPDDLFQGWLALPQGSQKALSEAEVRDLYSLQRDLLGV</sequence>
<organism evidence="1">
    <name type="scientific">marine sediment metagenome</name>
    <dbReference type="NCBI Taxonomy" id="412755"/>
    <lineage>
        <taxon>unclassified sequences</taxon>
        <taxon>metagenomes</taxon>
        <taxon>ecological metagenomes</taxon>
    </lineage>
</organism>
<accession>A0A0F9EME5</accession>
<dbReference type="Pfam" id="PF13385">
    <property type="entry name" value="Laminin_G_3"/>
    <property type="match status" value="1"/>
</dbReference>
<proteinExistence type="predicted"/>
<evidence type="ECO:0008006" key="2">
    <source>
        <dbReference type="Google" id="ProtNLM"/>
    </source>
</evidence>